<dbReference type="GO" id="GO:0046870">
    <property type="term" value="F:cadmium ion binding"/>
    <property type="evidence" value="ECO:0007669"/>
    <property type="project" value="TreeGrafter"/>
</dbReference>
<evidence type="ECO:0000313" key="3">
    <source>
        <dbReference type="Proteomes" id="UP000469523"/>
    </source>
</evidence>
<dbReference type="RefSeq" id="WP_154439254.1">
    <property type="nucleotide sequence ID" value="NZ_JAHLPJ010000001.1"/>
</dbReference>
<accession>A0A6N7XTU0</accession>
<dbReference type="InterPro" id="IPR001943">
    <property type="entry name" value="UVR_dom"/>
</dbReference>
<dbReference type="PROSITE" id="PS50151">
    <property type="entry name" value="UVR"/>
    <property type="match status" value="1"/>
</dbReference>
<dbReference type="GO" id="GO:1990170">
    <property type="term" value="P:stress response to cadmium ion"/>
    <property type="evidence" value="ECO:0007669"/>
    <property type="project" value="TreeGrafter"/>
</dbReference>
<dbReference type="InterPro" id="IPR036876">
    <property type="entry name" value="UVR_dom_sf"/>
</dbReference>
<protein>
    <recommendedName>
        <fullName evidence="1">UVR domain-containing protein</fullName>
    </recommendedName>
</protein>
<evidence type="ECO:0000313" key="2">
    <source>
        <dbReference type="EMBL" id="MSU00833.1"/>
    </source>
</evidence>
<dbReference type="InterPro" id="IPR025542">
    <property type="entry name" value="YacH"/>
</dbReference>
<dbReference type="Proteomes" id="UP000469523">
    <property type="component" value="Unassembled WGS sequence"/>
</dbReference>
<dbReference type="PANTHER" id="PTHR38430">
    <property type="entry name" value="PROTEIN-ARGININE KINASE ACTIVATOR PROTEIN"/>
    <property type="match status" value="1"/>
</dbReference>
<dbReference type="GO" id="GO:0050897">
    <property type="term" value="F:cobalt ion binding"/>
    <property type="evidence" value="ECO:0007669"/>
    <property type="project" value="TreeGrafter"/>
</dbReference>
<proteinExistence type="predicted"/>
<dbReference type="GO" id="GO:0005507">
    <property type="term" value="F:copper ion binding"/>
    <property type="evidence" value="ECO:0007669"/>
    <property type="project" value="TreeGrafter"/>
</dbReference>
<dbReference type="Gene3D" id="4.10.860.10">
    <property type="entry name" value="UVR domain"/>
    <property type="match status" value="1"/>
</dbReference>
<evidence type="ECO:0000259" key="1">
    <source>
        <dbReference type="PROSITE" id="PS50151"/>
    </source>
</evidence>
<dbReference type="AlphaFoldDB" id="A0A6N7XTU0"/>
<organism evidence="2 3">
    <name type="scientific">Tissierella pigra</name>
    <dbReference type="NCBI Taxonomy" id="2607614"/>
    <lineage>
        <taxon>Bacteria</taxon>
        <taxon>Bacillati</taxon>
        <taxon>Bacillota</taxon>
        <taxon>Tissierellia</taxon>
        <taxon>Tissierellales</taxon>
        <taxon>Tissierellaceae</taxon>
        <taxon>Tissierella</taxon>
    </lineage>
</organism>
<dbReference type="PIRSF" id="PIRSF015034">
    <property type="entry name" value="YacH"/>
    <property type="match status" value="1"/>
</dbReference>
<sequence length="171" mass="19418">MLCQSCNKNNATIHFTKIINGNIEETHLCDSCAKKKNDFDLDFPFPFQKIFTGLIGSVQEGQQEFKNITCPKCGLTYKKFLEAGRFGCDKCYEAFEEDVESLVKGIHGHTEHKGKIPAGASNKIQHKKAIDSLRKELEESIVKEDFERAAFLRDEIKRLSCNISQGCDEYD</sequence>
<comment type="caution">
    <text evidence="2">The sequence shown here is derived from an EMBL/GenBank/DDBJ whole genome shotgun (WGS) entry which is preliminary data.</text>
</comment>
<name>A0A6N7XTU0_9FIRM</name>
<dbReference type="PANTHER" id="PTHR38430:SF1">
    <property type="entry name" value="PROTEIN-ARGININE KINASE ACTIVATOR PROTEIN"/>
    <property type="match status" value="1"/>
</dbReference>
<dbReference type="GO" id="GO:1990169">
    <property type="term" value="P:stress response to copper ion"/>
    <property type="evidence" value="ECO:0007669"/>
    <property type="project" value="TreeGrafter"/>
</dbReference>
<dbReference type="EMBL" id="VUNQ01000008">
    <property type="protein sequence ID" value="MSU00833.1"/>
    <property type="molecule type" value="Genomic_DNA"/>
</dbReference>
<gene>
    <name evidence="2" type="ORF">FYJ83_05045</name>
</gene>
<dbReference type="GO" id="GO:0008270">
    <property type="term" value="F:zinc ion binding"/>
    <property type="evidence" value="ECO:0007669"/>
    <property type="project" value="TreeGrafter"/>
</dbReference>
<dbReference type="Pfam" id="PF02151">
    <property type="entry name" value="UVR"/>
    <property type="match status" value="1"/>
</dbReference>
<reference evidence="2 3" key="1">
    <citation type="submission" date="2019-09" db="EMBL/GenBank/DDBJ databases">
        <title>In-depth cultivation of the pig gut microbiome towards novel bacterial diversity and tailored functional studies.</title>
        <authorList>
            <person name="Wylensek D."/>
            <person name="Hitch T.C.A."/>
            <person name="Clavel T."/>
        </authorList>
    </citation>
    <scope>NUCLEOTIDE SEQUENCE [LARGE SCALE GENOMIC DNA]</scope>
    <source>
        <strain evidence="2 3">WCA3-693-APC-4?</strain>
    </source>
</reference>
<feature type="domain" description="UVR" evidence="1">
    <location>
        <begin position="127"/>
        <end position="162"/>
    </location>
</feature>
<keyword evidence="3" id="KW-1185">Reference proteome</keyword>
<dbReference type="SUPFAM" id="SSF46600">
    <property type="entry name" value="C-terminal UvrC-binding domain of UvrB"/>
    <property type="match status" value="1"/>
</dbReference>